<evidence type="ECO:0000256" key="21">
    <source>
        <dbReference type="PROSITE-ProRule" id="PRU10141"/>
    </source>
</evidence>
<keyword evidence="11" id="KW-0863">Zinc-finger</keyword>
<evidence type="ECO:0000259" key="24">
    <source>
        <dbReference type="PROSITE" id="PS50011"/>
    </source>
</evidence>
<evidence type="ECO:0000256" key="5">
    <source>
        <dbReference type="ARBA" id="ARBA00022490"/>
    </source>
</evidence>
<feature type="region of interest" description="Disordered" evidence="23">
    <location>
        <begin position="1288"/>
        <end position="1308"/>
    </location>
</feature>
<dbReference type="PROSITE" id="PS51859">
    <property type="entry name" value="RHO_BD"/>
    <property type="match status" value="1"/>
</dbReference>
<keyword evidence="7" id="KW-0597">Phosphoprotein</keyword>
<dbReference type="GO" id="GO:0008270">
    <property type="term" value="F:zinc ion binding"/>
    <property type="evidence" value="ECO:0007669"/>
    <property type="project" value="UniProtKB-KW"/>
</dbReference>
<comment type="catalytic activity">
    <reaction evidence="18">
        <text>L-threonyl-[protein] + ATP = O-phospho-L-threonyl-[protein] + ADP + H(+)</text>
        <dbReference type="Rhea" id="RHEA:46608"/>
        <dbReference type="Rhea" id="RHEA-COMP:11060"/>
        <dbReference type="Rhea" id="RHEA-COMP:11605"/>
        <dbReference type="ChEBI" id="CHEBI:15378"/>
        <dbReference type="ChEBI" id="CHEBI:30013"/>
        <dbReference type="ChEBI" id="CHEBI:30616"/>
        <dbReference type="ChEBI" id="CHEBI:61977"/>
        <dbReference type="ChEBI" id="CHEBI:456216"/>
        <dbReference type="EC" id="2.7.11.1"/>
    </reaction>
</comment>
<dbReference type="Gene3D" id="3.30.60.20">
    <property type="match status" value="1"/>
</dbReference>
<sequence length="1352" mass="156407">MACLEAELLSNGDIPTELSSRTRMLEKFVSTPGANLHADALLDSIIALKKDCEFRGAARIASIEKFSNRYAQVCQTVLNCRIAKADFDGIKVIGRGAFGQVQVVRMKENGRVYAMKKMSKFEMMKRSEQACFWEERDIMAFSNSEWIVKLHYAFQDYNFLYMIMEYCPGGDMATLSCQTDFEFTEEACQFYLAEIVLALDAIHKLGYIHRDVKPDNMLIDARGHIKLADFGTCVKVNESGQLWSETAVGTPDYIAPEVLQSQGQGAYYGKECDWWSVGICLYEFIYEETPFYAEGMVETYKNIMDHNNKLSFPGDKIISKEAKEIISQFLTDTSHRLGRLGASHIVSHSFFKNAKWTWESIRDHQAPMIPDLGGDDDTSYFEELDENSVQEPEVFPQTPNFAGNNLPFVGFTYTREKGLLSGVPTSRPSSAAHLLPKREDSVAKAEFELKIINLDVKLKKLQKDYNSEREMRVEIENCKSKLDTKLQIAEVDANVLKKKLDEITKLNQQLKEEHNESTLNTNEIMSSELEAGRLALDKINKDKELLKQELEKLTASESELQSLYSRASSEMIEVKRLNRTINSDLLQAQQVNSALKKDEQQLSHQYEEIQQERDDVTKRLATSEDRYQRQAIELSNLKEELASSLVMNKQAQERCEQLEDRTRATKEDLLSGSDVRQSVLFLELQEKHRVQEREMSKYTVQLDDLRVKLTQRNNELGEIKAKGDRLKEQYDTEKNSRISLLTDYNKLIALNDSLKSMDHGQKERLESMGKHEDKLREENERMKRDLENLSRQNQTITDKVSALNVTNSHLETMLRERSSAETVARENVNIELQLQSVSAKHDEEKKARQEYEQKITMMEREHLQVVLNYKESESRSRTILTEVKSDNARLNEELQKFEEETRMLQLTDQDLSNHINHLNEKLELMEADHDHYKSESVRLSNQLHNERVLKQQAIKKLEEVTATQIFKVPQVRPKGSQDKKLFYENRRLQKELNEEIERRRRIEAKYEGDVIEIQNLLNEEKEQRNRMQSMLREKEEDLKRLREQGVMPFNGPIDSAHSLPVIRARNTKMRTPNSKGKNIKRAHWAVVEVVLSYIERKLQIIHKDTDGRDNLTIEFDSMVYVKYCQMDDTESVRVPEKYQPLCIIITYYKELSEEEITQKEHASGDRPNEFLGHHFVSMPYNTSTSSCDVCAKTIKPRSLFSSNSSVECKNCKFRCHKEHVDFRLYKDHADGTINMEECPGWREVSHLYLLSENDKQKGDWISLIQAIIVSHARSPSVLKRANTINTTQPYSPSRPALTGPISQSQKKTRSSIVNISGKNDRMINNRMGLLVDTGVQLYVNYIIHYCVYSQLL</sequence>
<evidence type="ECO:0000313" key="28">
    <source>
        <dbReference type="EMBL" id="AMO45679.1"/>
    </source>
</evidence>
<evidence type="ECO:0000256" key="4">
    <source>
        <dbReference type="ARBA" id="ARBA00012513"/>
    </source>
</evidence>
<evidence type="ECO:0000256" key="20">
    <source>
        <dbReference type="PROSITE-ProRule" id="PRU01206"/>
    </source>
</evidence>
<keyword evidence="6" id="KW-0723">Serine/threonine-protein kinase</keyword>
<dbReference type="Gene3D" id="1.20.5.730">
    <property type="entry name" value="Single helix bin"/>
    <property type="match status" value="1"/>
</dbReference>
<dbReference type="InterPro" id="IPR000719">
    <property type="entry name" value="Prot_kinase_dom"/>
</dbReference>
<keyword evidence="13" id="KW-0862">Zinc</keyword>
<dbReference type="InterPro" id="IPR002219">
    <property type="entry name" value="PKC_DAG/PE"/>
</dbReference>
<dbReference type="InterPro" id="IPR011009">
    <property type="entry name" value="Kinase-like_dom_sf"/>
</dbReference>
<evidence type="ECO:0000256" key="1">
    <source>
        <dbReference type="ARBA" id="ARBA00001946"/>
    </source>
</evidence>
<evidence type="ECO:0000256" key="3">
    <source>
        <dbReference type="ARBA" id="ARBA00009903"/>
    </source>
</evidence>
<dbReference type="PROSITE" id="PS50081">
    <property type="entry name" value="ZF_DAG_PE_2"/>
    <property type="match status" value="1"/>
</dbReference>
<dbReference type="PANTHER" id="PTHR22988:SF71">
    <property type="entry name" value="CITRON RHO-INTERACTING KINASE"/>
    <property type="match status" value="1"/>
</dbReference>
<dbReference type="FunFam" id="1.10.510.10:FF:000751">
    <property type="entry name" value="Non-specific serine/threonine protein kinase"/>
    <property type="match status" value="1"/>
</dbReference>
<evidence type="ECO:0000256" key="12">
    <source>
        <dbReference type="ARBA" id="ARBA00022777"/>
    </source>
</evidence>
<dbReference type="InterPro" id="IPR046349">
    <property type="entry name" value="C1-like_sf"/>
</dbReference>
<evidence type="ECO:0000256" key="7">
    <source>
        <dbReference type="ARBA" id="ARBA00022553"/>
    </source>
</evidence>
<evidence type="ECO:0000256" key="18">
    <source>
        <dbReference type="ARBA" id="ARBA00047899"/>
    </source>
</evidence>
<dbReference type="InterPro" id="IPR015008">
    <property type="entry name" value="ROCK_Rho-bd_dom"/>
</dbReference>
<dbReference type="GO" id="GO:0031032">
    <property type="term" value="P:actomyosin structure organization"/>
    <property type="evidence" value="ECO:0007669"/>
    <property type="project" value="TreeGrafter"/>
</dbReference>
<dbReference type="GO" id="GO:0007266">
    <property type="term" value="P:Rho protein signal transduction"/>
    <property type="evidence" value="ECO:0007669"/>
    <property type="project" value="UniProtKB-UniRule"/>
</dbReference>
<evidence type="ECO:0000256" key="19">
    <source>
        <dbReference type="ARBA" id="ARBA00048679"/>
    </source>
</evidence>
<dbReference type="Gene3D" id="1.10.510.10">
    <property type="entry name" value="Transferase(Phosphotransferase) domain 1"/>
    <property type="match status" value="1"/>
</dbReference>
<accession>A0A127KTT1</accession>
<comment type="subcellular location">
    <subcellularLocation>
        <location evidence="2">Cytoplasm</location>
        <location evidence="2">Cytoskeleton</location>
    </subcellularLocation>
</comment>
<dbReference type="CDD" id="cd20813">
    <property type="entry name" value="C1_ROCK"/>
    <property type="match status" value="1"/>
</dbReference>
<dbReference type="EC" id="2.7.11.1" evidence="4"/>
<dbReference type="PROSITE" id="PS00107">
    <property type="entry name" value="PROTEIN_KINASE_ATP"/>
    <property type="match status" value="1"/>
</dbReference>
<evidence type="ECO:0000256" key="13">
    <source>
        <dbReference type="ARBA" id="ARBA00022833"/>
    </source>
</evidence>
<keyword evidence="12 28" id="KW-0418">Kinase</keyword>
<dbReference type="InterPro" id="IPR017441">
    <property type="entry name" value="Protein_kinase_ATP_BS"/>
</dbReference>
<evidence type="ECO:0000256" key="22">
    <source>
        <dbReference type="SAM" id="Coils"/>
    </source>
</evidence>
<feature type="domain" description="Protein kinase" evidence="24">
    <location>
        <begin position="87"/>
        <end position="351"/>
    </location>
</feature>
<evidence type="ECO:0000256" key="9">
    <source>
        <dbReference type="ARBA" id="ARBA00022723"/>
    </source>
</evidence>
<dbReference type="InterPro" id="IPR050839">
    <property type="entry name" value="Rho-assoc_Ser/Thr_Kinase"/>
</dbReference>
<reference evidence="28" key="1">
    <citation type="journal article" date="2016" name="Dev. Biol.">
        <title>ROCK inhibition abolishes the establishment of the aquiferous system in Ephydatia muelleri (Porifera, Demospongiae).</title>
        <authorList>
            <person name="Schenkelaars Q."/>
            <person name="Quintero O."/>
            <person name="Hall C."/>
            <person name="Fierro-Constain L."/>
            <person name="Renard E."/>
            <person name="Borchiellini C."/>
            <person name="Hill A.L."/>
        </authorList>
    </citation>
    <scope>NUCLEOTIDE SEQUENCE</scope>
</reference>
<dbReference type="SMART" id="SM00220">
    <property type="entry name" value="S_TKc"/>
    <property type="match status" value="1"/>
</dbReference>
<feature type="coiled-coil region" evidence="22">
    <location>
        <begin position="834"/>
        <end position="935"/>
    </location>
</feature>
<keyword evidence="14 21" id="KW-0067">ATP-binding</keyword>
<dbReference type="SMART" id="SM00133">
    <property type="entry name" value="S_TK_X"/>
    <property type="match status" value="1"/>
</dbReference>
<keyword evidence="5" id="KW-0963">Cytoplasm</keyword>
<feature type="coiled-coil region" evidence="22">
    <location>
        <begin position="985"/>
        <end position="1044"/>
    </location>
</feature>
<feature type="domain" description="Phorbol-ester/DAG-type" evidence="25">
    <location>
        <begin position="1172"/>
        <end position="1218"/>
    </location>
</feature>
<evidence type="ECO:0000256" key="17">
    <source>
        <dbReference type="ARBA" id="ARBA00023212"/>
    </source>
</evidence>
<dbReference type="GO" id="GO:0005737">
    <property type="term" value="C:cytoplasm"/>
    <property type="evidence" value="ECO:0007669"/>
    <property type="project" value="TreeGrafter"/>
</dbReference>
<keyword evidence="9" id="KW-0479">Metal-binding</keyword>
<dbReference type="FunFam" id="3.30.200.20:FF:000017">
    <property type="entry name" value="Non-specific serine/threonine protein kinase"/>
    <property type="match status" value="1"/>
</dbReference>
<dbReference type="GO" id="GO:0004674">
    <property type="term" value="F:protein serine/threonine kinase activity"/>
    <property type="evidence" value="ECO:0007669"/>
    <property type="project" value="UniProtKB-KW"/>
</dbReference>
<feature type="binding site" evidence="21">
    <location>
        <position position="116"/>
    </location>
    <ligand>
        <name>ATP</name>
        <dbReference type="ChEBI" id="CHEBI:30616"/>
    </ligand>
</feature>
<comment type="cofactor">
    <cofactor evidence="1">
        <name>Mg(2+)</name>
        <dbReference type="ChEBI" id="CHEBI:18420"/>
    </cofactor>
</comment>
<evidence type="ECO:0000259" key="27">
    <source>
        <dbReference type="PROSITE" id="PS51859"/>
    </source>
</evidence>
<protein>
    <recommendedName>
        <fullName evidence="4">non-specific serine/threonine protein kinase</fullName>
        <ecNumber evidence="4">2.7.11.1</ecNumber>
    </recommendedName>
</protein>
<dbReference type="InterPro" id="IPR000961">
    <property type="entry name" value="AGC-kinase_C"/>
</dbReference>
<dbReference type="Pfam" id="PF00069">
    <property type="entry name" value="Pkinase"/>
    <property type="match status" value="1"/>
</dbReference>
<dbReference type="GO" id="GO:0005856">
    <property type="term" value="C:cytoskeleton"/>
    <property type="evidence" value="ECO:0007669"/>
    <property type="project" value="UniProtKB-SubCell"/>
</dbReference>
<evidence type="ECO:0000256" key="10">
    <source>
        <dbReference type="ARBA" id="ARBA00022741"/>
    </source>
</evidence>
<keyword evidence="8" id="KW-0808">Transferase</keyword>
<dbReference type="PROSITE" id="PS51285">
    <property type="entry name" value="AGC_KINASE_CTER"/>
    <property type="match status" value="1"/>
</dbReference>
<dbReference type="PROSITE" id="PS50011">
    <property type="entry name" value="PROTEIN_KINASE_DOM"/>
    <property type="match status" value="1"/>
</dbReference>
<dbReference type="GO" id="GO:0005524">
    <property type="term" value="F:ATP binding"/>
    <property type="evidence" value="ECO:0007669"/>
    <property type="project" value="UniProtKB-UniRule"/>
</dbReference>
<dbReference type="SUPFAM" id="SSF56112">
    <property type="entry name" value="Protein kinase-like (PK-like)"/>
    <property type="match status" value="1"/>
</dbReference>
<keyword evidence="17" id="KW-0206">Cytoskeleton</keyword>
<name>A0A127KTT1_9METZ</name>
<evidence type="ECO:0000256" key="23">
    <source>
        <dbReference type="SAM" id="MobiDB-lite"/>
    </source>
</evidence>
<evidence type="ECO:0000256" key="8">
    <source>
        <dbReference type="ARBA" id="ARBA00022679"/>
    </source>
</evidence>
<evidence type="ECO:0000259" key="26">
    <source>
        <dbReference type="PROSITE" id="PS51285"/>
    </source>
</evidence>
<feature type="coiled-coil region" evidence="22">
    <location>
        <begin position="444"/>
        <end position="566"/>
    </location>
</feature>
<evidence type="ECO:0000256" key="15">
    <source>
        <dbReference type="ARBA" id="ARBA00022842"/>
    </source>
</evidence>
<dbReference type="Gene3D" id="3.30.200.20">
    <property type="entry name" value="Phosphorylase Kinase, domain 1"/>
    <property type="match status" value="1"/>
</dbReference>
<evidence type="ECO:0000256" key="6">
    <source>
        <dbReference type="ARBA" id="ARBA00022527"/>
    </source>
</evidence>
<feature type="domain" description="AGC-kinase C-terminal" evidence="26">
    <location>
        <begin position="352"/>
        <end position="423"/>
    </location>
</feature>
<comment type="similarity">
    <text evidence="3">Belongs to the protein kinase superfamily. AGC Ser/Thr protein kinase family.</text>
</comment>
<proteinExistence type="evidence at transcript level"/>
<keyword evidence="15" id="KW-0460">Magnesium</keyword>
<dbReference type="GO" id="GO:0031267">
    <property type="term" value="F:small GTPase binding"/>
    <property type="evidence" value="ECO:0007669"/>
    <property type="project" value="InterPro"/>
</dbReference>
<dbReference type="PROSITE" id="PS00108">
    <property type="entry name" value="PROTEIN_KINASE_ST"/>
    <property type="match status" value="1"/>
</dbReference>
<dbReference type="PANTHER" id="PTHR22988">
    <property type="entry name" value="MYOTONIC DYSTROPHY S/T KINASE-RELATED"/>
    <property type="match status" value="1"/>
</dbReference>
<organism evidence="28">
    <name type="scientific">Oopsacas minuta</name>
    <dbReference type="NCBI Taxonomy" id="111878"/>
    <lineage>
        <taxon>Eukaryota</taxon>
        <taxon>Metazoa</taxon>
        <taxon>Porifera</taxon>
        <taxon>Hexactinellida</taxon>
        <taxon>Hexasterophora</taxon>
        <taxon>Lyssacinosida</taxon>
        <taxon>Leucopsacidae</taxon>
        <taxon>Oopsacas</taxon>
    </lineage>
</organism>
<feature type="domain" description="RhoBD" evidence="27">
    <location>
        <begin position="898"/>
        <end position="966"/>
    </location>
</feature>
<feature type="coiled-coil region" evidence="22">
    <location>
        <begin position="592"/>
        <end position="668"/>
    </location>
</feature>
<keyword evidence="16 20" id="KW-0175">Coiled coil</keyword>
<evidence type="ECO:0000256" key="14">
    <source>
        <dbReference type="ARBA" id="ARBA00022840"/>
    </source>
</evidence>
<evidence type="ECO:0000256" key="11">
    <source>
        <dbReference type="ARBA" id="ARBA00022771"/>
    </source>
</evidence>
<dbReference type="EMBL" id="KU310946">
    <property type="protein sequence ID" value="AMO45679.1"/>
    <property type="molecule type" value="mRNA"/>
</dbReference>
<dbReference type="SUPFAM" id="SSF57889">
    <property type="entry name" value="Cysteine-rich domain"/>
    <property type="match status" value="1"/>
</dbReference>
<evidence type="ECO:0000259" key="25">
    <source>
        <dbReference type="PROSITE" id="PS50081"/>
    </source>
</evidence>
<dbReference type="InterPro" id="IPR008271">
    <property type="entry name" value="Ser/Thr_kinase_AS"/>
</dbReference>
<evidence type="ECO:0000256" key="2">
    <source>
        <dbReference type="ARBA" id="ARBA00004245"/>
    </source>
</evidence>
<comment type="catalytic activity">
    <reaction evidence="19">
        <text>L-seryl-[protein] + ATP = O-phospho-L-seryl-[protein] + ADP + H(+)</text>
        <dbReference type="Rhea" id="RHEA:17989"/>
        <dbReference type="Rhea" id="RHEA-COMP:9863"/>
        <dbReference type="Rhea" id="RHEA-COMP:11604"/>
        <dbReference type="ChEBI" id="CHEBI:15378"/>
        <dbReference type="ChEBI" id="CHEBI:29999"/>
        <dbReference type="ChEBI" id="CHEBI:30616"/>
        <dbReference type="ChEBI" id="CHEBI:83421"/>
        <dbReference type="ChEBI" id="CHEBI:456216"/>
        <dbReference type="EC" id="2.7.11.1"/>
    </reaction>
</comment>
<feature type="coiled-coil region" evidence="22">
    <location>
        <begin position="765"/>
        <end position="806"/>
    </location>
</feature>
<keyword evidence="10 21" id="KW-0547">Nucleotide-binding</keyword>
<evidence type="ECO:0000256" key="16">
    <source>
        <dbReference type="ARBA" id="ARBA00023054"/>
    </source>
</evidence>